<accession>A0A1Z5JAM0</accession>
<dbReference type="Gene3D" id="3.30.450.70">
    <property type="match status" value="1"/>
</dbReference>
<evidence type="ECO:0000313" key="3">
    <source>
        <dbReference type="EMBL" id="GAX11009.1"/>
    </source>
</evidence>
<proteinExistence type="inferred from homology"/>
<dbReference type="InterPro" id="IPR044760">
    <property type="entry name" value="TRAPPC2L"/>
</dbReference>
<protein>
    <recommendedName>
        <fullName evidence="2">Trafficking protein particle complex subunit 2-like protein</fullName>
    </recommendedName>
</protein>
<dbReference type="GO" id="GO:0005737">
    <property type="term" value="C:cytoplasm"/>
    <property type="evidence" value="ECO:0007669"/>
    <property type="project" value="GOC"/>
</dbReference>
<comment type="caution">
    <text evidence="3">The sequence shown here is derived from an EMBL/GenBank/DDBJ whole genome shotgun (WGS) entry which is preliminary data.</text>
</comment>
<gene>
    <name evidence="3" type="ORF">FisN_2Lh538</name>
</gene>
<dbReference type="Proteomes" id="UP000198406">
    <property type="component" value="Unassembled WGS sequence"/>
</dbReference>
<dbReference type="InterPro" id="IPR011012">
    <property type="entry name" value="Longin-like_dom_sf"/>
</dbReference>
<evidence type="ECO:0000256" key="2">
    <source>
        <dbReference type="ARBA" id="ARBA00024408"/>
    </source>
</evidence>
<evidence type="ECO:0000313" key="4">
    <source>
        <dbReference type="Proteomes" id="UP000198406"/>
    </source>
</evidence>
<keyword evidence="4" id="KW-1185">Reference proteome</keyword>
<organism evidence="3 4">
    <name type="scientific">Fistulifera solaris</name>
    <name type="common">Oleaginous diatom</name>
    <dbReference type="NCBI Taxonomy" id="1519565"/>
    <lineage>
        <taxon>Eukaryota</taxon>
        <taxon>Sar</taxon>
        <taxon>Stramenopiles</taxon>
        <taxon>Ochrophyta</taxon>
        <taxon>Bacillariophyta</taxon>
        <taxon>Bacillariophyceae</taxon>
        <taxon>Bacillariophycidae</taxon>
        <taxon>Naviculales</taxon>
        <taxon>Naviculaceae</taxon>
        <taxon>Fistulifera</taxon>
    </lineage>
</organism>
<dbReference type="SUPFAM" id="SSF64356">
    <property type="entry name" value="SNARE-like"/>
    <property type="match status" value="1"/>
</dbReference>
<dbReference type="EMBL" id="BDSP01000032">
    <property type="protein sequence ID" value="GAX11009.1"/>
    <property type="molecule type" value="Genomic_DNA"/>
</dbReference>
<dbReference type="CDD" id="cd14854">
    <property type="entry name" value="TRAPPC2L"/>
    <property type="match status" value="1"/>
</dbReference>
<dbReference type="PANTHER" id="PTHR12403">
    <property type="entry name" value="TRAFFICKING PROTEIN PARTICLE COMPLEX SUBUNIT 2"/>
    <property type="match status" value="1"/>
</dbReference>
<dbReference type="InterPro" id="IPR006722">
    <property type="entry name" value="Sedlin"/>
</dbReference>
<dbReference type="Pfam" id="PF04628">
    <property type="entry name" value="Sedlin_N"/>
    <property type="match status" value="1"/>
</dbReference>
<comment type="similarity">
    <text evidence="1">Belongs to the TRAPP small subunits family. Sedlin subfamily.</text>
</comment>
<dbReference type="OrthoDB" id="10258445at2759"/>
<dbReference type="GO" id="GO:0006888">
    <property type="term" value="P:endoplasmic reticulum to Golgi vesicle-mediated transport"/>
    <property type="evidence" value="ECO:0007669"/>
    <property type="project" value="InterPro"/>
</dbReference>
<dbReference type="AlphaFoldDB" id="A0A1Z5JAM0"/>
<sequence>MSVISLAIVGKNNTPIYLREFDHVDAIDEAESLFGLSPSTTLSIKQACSVRQQFILHAALDKFEQLAGPPPACAWRAPGVTGTDAMFVGFLCPVDDMRVYGYMTTTQIKFLLTVRDGYHEDIQKLFAKIHAIYVGHILNPFSPLNAPISSNRFDQQIQQTVDAYNESMM</sequence>
<name>A0A1Z5JAM0_FISSO</name>
<evidence type="ECO:0000256" key="1">
    <source>
        <dbReference type="ARBA" id="ARBA00006626"/>
    </source>
</evidence>
<reference evidence="3 4" key="1">
    <citation type="journal article" date="2015" name="Plant Cell">
        <title>Oil accumulation by the oleaginous diatom Fistulifera solaris as revealed by the genome and transcriptome.</title>
        <authorList>
            <person name="Tanaka T."/>
            <person name="Maeda Y."/>
            <person name="Veluchamy A."/>
            <person name="Tanaka M."/>
            <person name="Abida H."/>
            <person name="Marechal E."/>
            <person name="Bowler C."/>
            <person name="Muto M."/>
            <person name="Sunaga Y."/>
            <person name="Tanaka M."/>
            <person name="Yoshino T."/>
            <person name="Taniguchi T."/>
            <person name="Fukuda Y."/>
            <person name="Nemoto M."/>
            <person name="Matsumoto M."/>
            <person name="Wong P.S."/>
            <person name="Aburatani S."/>
            <person name="Fujibuchi W."/>
        </authorList>
    </citation>
    <scope>NUCLEOTIDE SEQUENCE [LARGE SCALE GENOMIC DNA]</scope>
    <source>
        <strain evidence="3 4">JPCC DA0580</strain>
    </source>
</reference>
<dbReference type="InParanoid" id="A0A1Z5JAM0"/>